<organism evidence="15 16">
    <name type="scientific">Kangiella aquimarina</name>
    <dbReference type="NCBI Taxonomy" id="261965"/>
    <lineage>
        <taxon>Bacteria</taxon>
        <taxon>Pseudomonadati</taxon>
        <taxon>Pseudomonadota</taxon>
        <taxon>Gammaproteobacteria</taxon>
        <taxon>Kangiellales</taxon>
        <taxon>Kangiellaceae</taxon>
        <taxon>Kangiella</taxon>
    </lineage>
</organism>
<evidence type="ECO:0000313" key="16">
    <source>
        <dbReference type="Proteomes" id="UP001324185"/>
    </source>
</evidence>
<evidence type="ECO:0000256" key="5">
    <source>
        <dbReference type="ARBA" id="ARBA00022729"/>
    </source>
</evidence>
<comment type="subcellular location">
    <subcellularLocation>
        <location evidence="1 9">Cell outer membrane</location>
        <topology evidence="1 9">Multi-pass membrane protein</topology>
    </subcellularLocation>
</comment>
<evidence type="ECO:0000256" key="6">
    <source>
        <dbReference type="ARBA" id="ARBA00023077"/>
    </source>
</evidence>
<dbReference type="RefSeq" id="WP_033414130.1">
    <property type="nucleotide sequence ID" value="NZ_CP140158.1"/>
</dbReference>
<evidence type="ECO:0000256" key="4">
    <source>
        <dbReference type="ARBA" id="ARBA00022692"/>
    </source>
</evidence>
<evidence type="ECO:0000256" key="2">
    <source>
        <dbReference type="ARBA" id="ARBA00022448"/>
    </source>
</evidence>
<feature type="domain" description="TonB-dependent receptor-like beta-barrel" evidence="13">
    <location>
        <begin position="174"/>
        <end position="622"/>
    </location>
</feature>
<gene>
    <name evidence="15" type="ORF">SR900_09470</name>
</gene>
<dbReference type="InterPro" id="IPR037066">
    <property type="entry name" value="Plug_dom_sf"/>
</dbReference>
<dbReference type="PANTHER" id="PTHR30069:SF27">
    <property type="entry name" value="BLL4766 PROTEIN"/>
    <property type="match status" value="1"/>
</dbReference>
<keyword evidence="7 9" id="KW-0472">Membrane</keyword>
<keyword evidence="4 9" id="KW-0812">Transmembrane</keyword>
<evidence type="ECO:0000313" key="15">
    <source>
        <dbReference type="EMBL" id="WQG84689.1"/>
    </source>
</evidence>
<evidence type="ECO:0000256" key="3">
    <source>
        <dbReference type="ARBA" id="ARBA00022452"/>
    </source>
</evidence>
<keyword evidence="6 11" id="KW-0798">TonB box</keyword>
<dbReference type="PANTHER" id="PTHR30069">
    <property type="entry name" value="TONB-DEPENDENT OUTER MEMBRANE RECEPTOR"/>
    <property type="match status" value="1"/>
</dbReference>
<evidence type="ECO:0000256" key="11">
    <source>
        <dbReference type="RuleBase" id="RU003357"/>
    </source>
</evidence>
<keyword evidence="8 9" id="KW-0998">Cell outer membrane</keyword>
<dbReference type="InterPro" id="IPR036942">
    <property type="entry name" value="Beta-barrel_TonB_sf"/>
</dbReference>
<dbReference type="InterPro" id="IPR000531">
    <property type="entry name" value="Beta-barrel_TonB"/>
</dbReference>
<dbReference type="InterPro" id="IPR039426">
    <property type="entry name" value="TonB-dep_rcpt-like"/>
</dbReference>
<dbReference type="InterPro" id="IPR012910">
    <property type="entry name" value="Plug_dom"/>
</dbReference>
<protein>
    <submittedName>
        <fullName evidence="15">TonB-dependent receptor</fullName>
    </submittedName>
</protein>
<feature type="short sequence motif" description="TonB C-terminal box" evidence="10">
    <location>
        <begin position="635"/>
        <end position="652"/>
    </location>
</feature>
<dbReference type="Gene3D" id="2.40.170.20">
    <property type="entry name" value="TonB-dependent receptor, beta-barrel domain"/>
    <property type="match status" value="1"/>
</dbReference>
<evidence type="ECO:0000259" key="14">
    <source>
        <dbReference type="Pfam" id="PF07715"/>
    </source>
</evidence>
<accession>A0ABZ0X2S8</accession>
<dbReference type="EMBL" id="CP140158">
    <property type="protein sequence ID" value="WQG84689.1"/>
    <property type="molecule type" value="Genomic_DNA"/>
</dbReference>
<dbReference type="Pfam" id="PF00593">
    <property type="entry name" value="TonB_dep_Rec_b-barrel"/>
    <property type="match status" value="1"/>
</dbReference>
<dbReference type="CDD" id="cd01347">
    <property type="entry name" value="ligand_gated_channel"/>
    <property type="match status" value="1"/>
</dbReference>
<evidence type="ECO:0000259" key="13">
    <source>
        <dbReference type="Pfam" id="PF00593"/>
    </source>
</evidence>
<dbReference type="InterPro" id="IPR010917">
    <property type="entry name" value="TonB_rcpt_CS"/>
</dbReference>
<evidence type="ECO:0000256" key="9">
    <source>
        <dbReference type="PROSITE-ProRule" id="PRU01360"/>
    </source>
</evidence>
<reference evidence="15 16" key="1">
    <citation type="submission" date="2023-11" db="EMBL/GenBank/DDBJ databases">
        <title>MicrobeMod: A computational toolkit for identifying prokaryotic methylation and restriction-modification with nanopore sequencing.</title>
        <authorList>
            <person name="Crits-Christoph A."/>
            <person name="Kang S.C."/>
            <person name="Lee H."/>
            <person name="Ostrov N."/>
        </authorList>
    </citation>
    <scope>NUCLEOTIDE SEQUENCE [LARGE SCALE GENOMIC DNA]</scope>
    <source>
        <strain evidence="15 16">DSMZ 16071</strain>
    </source>
</reference>
<keyword evidence="2 9" id="KW-0813">Transport</keyword>
<sequence>MSLKNTTIPAAVIMSCLAQPLLANETIPSIQLEQDTETVIITTSRFESDVNQLPSHVTVITKQEIERLSATDLSQVLRRVPGVQVSNTNGKTSVSMRGISAEQAGSNVLVLVDGQRLNKTDLASPDIDTINIIDIERIEIIQGAGSSLYGDQAVAGVINIITRSGKKQTKTLRYAQGSFEQKQAAANLGFQLDEQWSVVLKGNKKTTDNYRDHNELKNNQLGAELFYQDNQQQWRFSHRTRNETQQTPGALLDSDLGNPRQSRPEFANDYVSTDEYFSRVFGQLKLNSQWQFALDINHQESDIQSINSFINFATSNVNQTRRSQSGIYPRIKGDWNTDNGPMQWIAGIDYDKAEYQFSLLARSNEQTSESVYSQFYWPLSTKLQLELAGRLAEVEDQLSDAALYPQGIVLDKSASAYDIGFSYQLSGATKSFIRYSNNYRFAKVDEQAYTSDGVLGLEPQTGISIEAGVSGQFESSSLQASVYQLKLKDEIIFDPSATPPAGAFFPGANVNGSESTRLGLLLDYRYFIDESEVGVSYHWVDAEIDSSERIVPGVSENTVTSWFDWQLTSDISWFLEAHHRGDRYQDGDTTNSFAKVDAYTILNSALVWRFDNARLGLRVDNLLDKEYIDYAQFNGYYPAKGRDVIITFDLVF</sequence>
<name>A0ABZ0X2S8_9GAMM</name>
<dbReference type="SUPFAM" id="SSF56935">
    <property type="entry name" value="Porins"/>
    <property type="match status" value="1"/>
</dbReference>
<proteinExistence type="inferred from homology"/>
<dbReference type="PROSITE" id="PS51257">
    <property type="entry name" value="PROKAR_LIPOPROTEIN"/>
    <property type="match status" value="1"/>
</dbReference>
<feature type="region of interest" description="Disordered" evidence="12">
    <location>
        <begin position="240"/>
        <end position="265"/>
    </location>
</feature>
<evidence type="ECO:0000256" key="7">
    <source>
        <dbReference type="ARBA" id="ARBA00023136"/>
    </source>
</evidence>
<evidence type="ECO:0000256" key="8">
    <source>
        <dbReference type="ARBA" id="ARBA00023237"/>
    </source>
</evidence>
<dbReference type="PROSITE" id="PS01156">
    <property type="entry name" value="TONB_DEPENDENT_REC_2"/>
    <property type="match status" value="1"/>
</dbReference>
<keyword evidence="3 9" id="KW-1134">Transmembrane beta strand</keyword>
<keyword evidence="5" id="KW-0732">Signal</keyword>
<dbReference type="PROSITE" id="PS52016">
    <property type="entry name" value="TONB_DEPENDENT_REC_3"/>
    <property type="match status" value="1"/>
</dbReference>
<feature type="domain" description="TonB-dependent receptor plug" evidence="14">
    <location>
        <begin position="50"/>
        <end position="157"/>
    </location>
</feature>
<keyword evidence="15" id="KW-0675">Receptor</keyword>
<evidence type="ECO:0000256" key="1">
    <source>
        <dbReference type="ARBA" id="ARBA00004571"/>
    </source>
</evidence>
<keyword evidence="16" id="KW-1185">Reference proteome</keyword>
<dbReference type="Gene3D" id="2.170.130.10">
    <property type="entry name" value="TonB-dependent receptor, plug domain"/>
    <property type="match status" value="1"/>
</dbReference>
<evidence type="ECO:0000256" key="12">
    <source>
        <dbReference type="SAM" id="MobiDB-lite"/>
    </source>
</evidence>
<comment type="similarity">
    <text evidence="9 11">Belongs to the TonB-dependent receptor family.</text>
</comment>
<evidence type="ECO:0000256" key="10">
    <source>
        <dbReference type="PROSITE-ProRule" id="PRU10144"/>
    </source>
</evidence>
<dbReference type="Proteomes" id="UP001324185">
    <property type="component" value="Chromosome"/>
</dbReference>
<dbReference type="Pfam" id="PF07715">
    <property type="entry name" value="Plug"/>
    <property type="match status" value="1"/>
</dbReference>